<feature type="compositionally biased region" description="Polar residues" evidence="6">
    <location>
        <begin position="531"/>
        <end position="555"/>
    </location>
</feature>
<reference evidence="7 8" key="1">
    <citation type="submission" date="2016-03" db="EMBL/GenBank/DDBJ databases">
        <authorList>
            <person name="Ploux O."/>
        </authorList>
    </citation>
    <scope>NUCLEOTIDE SEQUENCE [LARGE SCALE GENOMIC DNA]</scope>
    <source>
        <strain evidence="7 8">UAMH 11012</strain>
    </source>
</reference>
<keyword evidence="4" id="KW-0804">Transcription</keyword>
<feature type="region of interest" description="Disordered" evidence="6">
    <location>
        <begin position="209"/>
        <end position="272"/>
    </location>
</feature>
<dbReference type="STRING" id="576137.A0A1L7WZE5"/>
<dbReference type="GO" id="GO:0010468">
    <property type="term" value="P:regulation of gene expression"/>
    <property type="evidence" value="ECO:0007669"/>
    <property type="project" value="UniProtKB-ARBA"/>
</dbReference>
<dbReference type="Pfam" id="PF08598">
    <property type="entry name" value="Sds3"/>
    <property type="match status" value="1"/>
</dbReference>
<feature type="region of interest" description="Disordered" evidence="6">
    <location>
        <begin position="531"/>
        <end position="566"/>
    </location>
</feature>
<sequence>MSVSPQLSPIMGAGHRVDRQQSISPLPQQQLSKRDKRRTQLQDRLNDMNAGFSANRDRHYRNQLQSIQVDINLITNADPHGSHVLKDSPEDIDNLVKEEMRRMMMKSMGEEPPLRAGKIYADFAKEINDAIEEKDAMLSQHKRNFDVKKGEIESHHVYKRKLAYNEHKALASTLRDRLINSVTSKKARLSKDKEALEINNDNSYLLHPSQFGLANPSSPGGIHGKRATRHRREAEELPNLAESSKRKRKAQDSDESPAPSRQRLDNGTSTPVWHAEKHHNTALQFESPLYSIEKLFTEKELSMTYNTAALAAYSFMVRSTQNGDPVDSPPNGKSDASSETGKAATAAADPDAEDADSPPGAVGMERQYSHQTRSTRTYMQTGLGFEVFPDINYPGAMDALSKQIPKLPPMINSLGSRNFSSRTDTIASVSGLPLEEANAEIDLIRRTRAYNDEHGIGANLELELGAKSLLAEAAYYPRNYKKLLDDMACNNYAYIAPNDAKGLLQSNGRGQNIPTSSVRDEIGGHEMAPQLSQASSMGGTSMSRQASGDSITKGKSTGGRRLILNR</sequence>
<evidence type="ECO:0000313" key="8">
    <source>
        <dbReference type="Proteomes" id="UP000184330"/>
    </source>
</evidence>
<evidence type="ECO:0000256" key="6">
    <source>
        <dbReference type="SAM" id="MobiDB-lite"/>
    </source>
</evidence>
<dbReference type="EMBL" id="FJOG01000011">
    <property type="protein sequence ID" value="CZR58140.1"/>
    <property type="molecule type" value="Genomic_DNA"/>
</dbReference>
<dbReference type="OrthoDB" id="70376at2759"/>
<keyword evidence="5" id="KW-0539">Nucleus</keyword>
<keyword evidence="8" id="KW-1185">Reference proteome</keyword>
<feature type="region of interest" description="Disordered" evidence="6">
    <location>
        <begin position="321"/>
        <end position="375"/>
    </location>
</feature>
<dbReference type="AlphaFoldDB" id="A0A1L7WZE5"/>
<evidence type="ECO:0000256" key="1">
    <source>
        <dbReference type="ARBA" id="ARBA00004123"/>
    </source>
</evidence>
<dbReference type="GO" id="GO:0005654">
    <property type="term" value="C:nucleoplasm"/>
    <property type="evidence" value="ECO:0007669"/>
    <property type="project" value="UniProtKB-ARBA"/>
</dbReference>
<dbReference type="Proteomes" id="UP000184330">
    <property type="component" value="Unassembled WGS sequence"/>
</dbReference>
<evidence type="ECO:0000256" key="3">
    <source>
        <dbReference type="ARBA" id="ARBA00023015"/>
    </source>
</evidence>
<proteinExistence type="predicted"/>
<name>A0A1L7WZE5_9HELO</name>
<dbReference type="PANTHER" id="PTHR21964">
    <property type="entry name" value="BREAST CANCER METASTASIS-SUPPRESSOR 1"/>
    <property type="match status" value="1"/>
</dbReference>
<keyword evidence="3" id="KW-0805">Transcription regulation</keyword>
<feature type="compositionally biased region" description="Low complexity" evidence="6">
    <location>
        <begin position="20"/>
        <end position="31"/>
    </location>
</feature>
<dbReference type="InterPro" id="IPR013907">
    <property type="entry name" value="Sds3"/>
</dbReference>
<protein>
    <submittedName>
        <fullName evidence="7">Related to nif-specific regulatory protein</fullName>
    </submittedName>
</protein>
<gene>
    <name evidence="7" type="ORF">PAC_08031</name>
</gene>
<organism evidence="7 8">
    <name type="scientific">Phialocephala subalpina</name>
    <dbReference type="NCBI Taxonomy" id="576137"/>
    <lineage>
        <taxon>Eukaryota</taxon>
        <taxon>Fungi</taxon>
        <taxon>Dikarya</taxon>
        <taxon>Ascomycota</taxon>
        <taxon>Pezizomycotina</taxon>
        <taxon>Leotiomycetes</taxon>
        <taxon>Helotiales</taxon>
        <taxon>Mollisiaceae</taxon>
        <taxon>Phialocephala</taxon>
        <taxon>Phialocephala fortinii species complex</taxon>
    </lineage>
</organism>
<dbReference type="SMART" id="SM01401">
    <property type="entry name" value="Sds3"/>
    <property type="match status" value="1"/>
</dbReference>
<feature type="compositionally biased region" description="Low complexity" evidence="6">
    <location>
        <begin position="337"/>
        <end position="349"/>
    </location>
</feature>
<evidence type="ECO:0000256" key="5">
    <source>
        <dbReference type="ARBA" id="ARBA00023242"/>
    </source>
</evidence>
<keyword evidence="2" id="KW-0678">Repressor</keyword>
<evidence type="ECO:0000313" key="7">
    <source>
        <dbReference type="EMBL" id="CZR58140.1"/>
    </source>
</evidence>
<feature type="region of interest" description="Disordered" evidence="6">
    <location>
        <begin position="1"/>
        <end position="39"/>
    </location>
</feature>
<comment type="subcellular location">
    <subcellularLocation>
        <location evidence="1">Nucleus</location>
    </subcellularLocation>
</comment>
<evidence type="ECO:0000256" key="4">
    <source>
        <dbReference type="ARBA" id="ARBA00023163"/>
    </source>
</evidence>
<evidence type="ECO:0000256" key="2">
    <source>
        <dbReference type="ARBA" id="ARBA00022491"/>
    </source>
</evidence>
<accession>A0A1L7WZE5</accession>